<dbReference type="Proteomes" id="UP000663866">
    <property type="component" value="Unassembled WGS sequence"/>
</dbReference>
<evidence type="ECO:0000256" key="3">
    <source>
        <dbReference type="ARBA" id="ARBA00023295"/>
    </source>
</evidence>
<dbReference type="Proteomes" id="UP000663842">
    <property type="component" value="Unassembled WGS sequence"/>
</dbReference>
<dbReference type="Gene3D" id="2.115.10.20">
    <property type="entry name" value="Glycosyl hydrolase domain, family 43"/>
    <property type="match status" value="1"/>
</dbReference>
<dbReference type="GO" id="GO:0004553">
    <property type="term" value="F:hydrolase activity, hydrolyzing O-glycosyl compounds"/>
    <property type="evidence" value="ECO:0007669"/>
    <property type="project" value="InterPro"/>
</dbReference>
<evidence type="ECO:0000256" key="4">
    <source>
        <dbReference type="RuleBase" id="RU361187"/>
    </source>
</evidence>
<keyword evidence="9" id="KW-1185">Reference proteome</keyword>
<evidence type="ECO:0000256" key="2">
    <source>
        <dbReference type="ARBA" id="ARBA00022801"/>
    </source>
</evidence>
<feature type="signal peptide" evidence="5">
    <location>
        <begin position="1"/>
        <end position="23"/>
    </location>
</feature>
<evidence type="ECO:0000313" key="8">
    <source>
        <dbReference type="Proteomes" id="UP000663842"/>
    </source>
</evidence>
<dbReference type="PANTHER" id="PTHR22925:SF3">
    <property type="entry name" value="GLYCOSYL HYDROLASE FAMILY PROTEIN 43"/>
    <property type="match status" value="1"/>
</dbReference>
<dbReference type="InterPro" id="IPR006710">
    <property type="entry name" value="Glyco_hydro_43"/>
</dbReference>
<evidence type="ECO:0000313" key="9">
    <source>
        <dbReference type="Proteomes" id="UP000663866"/>
    </source>
</evidence>
<evidence type="ECO:0000313" key="7">
    <source>
        <dbReference type="EMBL" id="CAF3996732.1"/>
    </source>
</evidence>
<dbReference type="EMBL" id="CAJOBF010001936">
    <property type="protein sequence ID" value="CAF3996732.1"/>
    <property type="molecule type" value="Genomic_DNA"/>
</dbReference>
<feature type="chain" id="PRO_5036235684" evidence="5">
    <location>
        <begin position="24"/>
        <end position="386"/>
    </location>
</feature>
<evidence type="ECO:0000256" key="1">
    <source>
        <dbReference type="ARBA" id="ARBA00009865"/>
    </source>
</evidence>
<keyword evidence="5" id="KW-0732">Signal</keyword>
<dbReference type="InterPro" id="IPR023296">
    <property type="entry name" value="Glyco_hydro_beta-prop_sf"/>
</dbReference>
<keyword evidence="3 4" id="KW-0326">Glycosidase</keyword>
<comment type="caution">
    <text evidence="7">The sequence shown here is derived from an EMBL/GenBank/DDBJ whole genome shotgun (WGS) entry which is preliminary data.</text>
</comment>
<accession>A0A819NEE9</accession>
<dbReference type="PANTHER" id="PTHR22925">
    <property type="entry name" value="GLYCOSYL HYDROLASE 43 FAMILY MEMBER"/>
    <property type="match status" value="1"/>
</dbReference>
<keyword evidence="2 4" id="KW-0378">Hydrolase</keyword>
<reference evidence="7" key="1">
    <citation type="submission" date="2021-02" db="EMBL/GenBank/DDBJ databases">
        <authorList>
            <person name="Nowell W R."/>
        </authorList>
    </citation>
    <scope>NUCLEOTIDE SEQUENCE</scope>
</reference>
<dbReference type="Pfam" id="PF04616">
    <property type="entry name" value="Glyco_hydro_43"/>
    <property type="match status" value="1"/>
</dbReference>
<proteinExistence type="inferred from homology"/>
<comment type="similarity">
    <text evidence="1 4">Belongs to the glycosyl hydrolase 43 family.</text>
</comment>
<dbReference type="GO" id="GO:0005975">
    <property type="term" value="P:carbohydrate metabolic process"/>
    <property type="evidence" value="ECO:0007669"/>
    <property type="project" value="InterPro"/>
</dbReference>
<protein>
    <submittedName>
        <fullName evidence="7">Uncharacterized protein</fullName>
    </submittedName>
</protein>
<sequence length="386" mass="43622">MKNFLSILLNVFLFPLFIHTTQVVINNLEPRLDVNGVIIDAHDGSIQQFEKNGLYYMHAMQYGLCKEPPNYGCDGAGMSSRCGFQMNHNISIWSSPNLTSGSWSYVGNAIDVADRPAGVVFRPHLVYNPITKLYVLFWNYMRWNLPSLYAVAIADTPNGPFRLINPALNVSRGGGGDFDILVDDDGTGYIVYSQNYYMSVEQLTPDFYYSTGKSYMFEEYFVEAPIFMKKNNIYYALFGWCCCYCMQGSGILVHTANNPLGPYTLQADGDLACEPKSNTSKTVLPLTSISGLPTPNQGCEFHNVNTTSIARSQQNYIIKVTNSTGYTTYVWTGDRLNRSLFLLVDRWQQAPDGIKGHEPQYWVPLNFYEEGTIGKMQWIDEFILDV</sequence>
<organism evidence="7 8">
    <name type="scientific">Rotaria magnacalcarata</name>
    <dbReference type="NCBI Taxonomy" id="392030"/>
    <lineage>
        <taxon>Eukaryota</taxon>
        <taxon>Metazoa</taxon>
        <taxon>Spiralia</taxon>
        <taxon>Gnathifera</taxon>
        <taxon>Rotifera</taxon>
        <taxon>Eurotatoria</taxon>
        <taxon>Bdelloidea</taxon>
        <taxon>Philodinida</taxon>
        <taxon>Philodinidae</taxon>
        <taxon>Rotaria</taxon>
    </lineage>
</organism>
<evidence type="ECO:0000313" key="6">
    <source>
        <dbReference type="EMBL" id="CAF3833435.1"/>
    </source>
</evidence>
<gene>
    <name evidence="6" type="ORF">OVN521_LOCUS5795</name>
    <name evidence="7" type="ORF">UXM345_LOCUS15930</name>
</gene>
<dbReference type="EMBL" id="CAJOBG010000588">
    <property type="protein sequence ID" value="CAF3833435.1"/>
    <property type="molecule type" value="Genomic_DNA"/>
</dbReference>
<name>A0A819NEE9_9BILA</name>
<dbReference type="SUPFAM" id="SSF75005">
    <property type="entry name" value="Arabinanase/levansucrase/invertase"/>
    <property type="match status" value="1"/>
</dbReference>
<dbReference type="AlphaFoldDB" id="A0A819NEE9"/>
<evidence type="ECO:0000256" key="5">
    <source>
        <dbReference type="SAM" id="SignalP"/>
    </source>
</evidence>